<sequence>MPDAADRVRALLAPVLTGWVPPPASDGMPAERGAAGPVRRLGDDPLHRAVAPAPGGDDPA</sequence>
<dbReference type="AlphaFoldDB" id="A0A6J4LSB5"/>
<gene>
    <name evidence="2" type="ORF">AVDCRST_MAG16-1764</name>
</gene>
<feature type="region of interest" description="Disordered" evidence="1">
    <location>
        <begin position="17"/>
        <end position="60"/>
    </location>
</feature>
<protein>
    <submittedName>
        <fullName evidence="2">Uncharacterized protein</fullName>
    </submittedName>
</protein>
<evidence type="ECO:0000256" key="1">
    <source>
        <dbReference type="SAM" id="MobiDB-lite"/>
    </source>
</evidence>
<feature type="compositionally biased region" description="Low complexity" evidence="1">
    <location>
        <begin position="51"/>
        <end position="60"/>
    </location>
</feature>
<organism evidence="2">
    <name type="scientific">uncultured Frankineae bacterium</name>
    <dbReference type="NCBI Taxonomy" id="437475"/>
    <lineage>
        <taxon>Bacteria</taxon>
        <taxon>Bacillati</taxon>
        <taxon>Actinomycetota</taxon>
        <taxon>Actinomycetes</taxon>
        <taxon>Frankiales</taxon>
        <taxon>environmental samples</taxon>
    </lineage>
</organism>
<proteinExistence type="predicted"/>
<feature type="non-terminal residue" evidence="2">
    <location>
        <position position="60"/>
    </location>
</feature>
<reference evidence="2" key="1">
    <citation type="submission" date="2020-02" db="EMBL/GenBank/DDBJ databases">
        <authorList>
            <person name="Meier V. D."/>
        </authorList>
    </citation>
    <scope>NUCLEOTIDE SEQUENCE</scope>
    <source>
        <strain evidence="2">AVDCRST_MAG16</strain>
    </source>
</reference>
<accession>A0A6J4LSB5</accession>
<evidence type="ECO:0000313" key="2">
    <source>
        <dbReference type="EMBL" id="CAA9340230.1"/>
    </source>
</evidence>
<name>A0A6J4LSB5_9ACTN</name>
<dbReference type="EMBL" id="CADCUE010000156">
    <property type="protein sequence ID" value="CAA9340230.1"/>
    <property type="molecule type" value="Genomic_DNA"/>
</dbReference>